<protein>
    <recommendedName>
        <fullName evidence="3">Active regulator of SIRT1</fullName>
    </recommendedName>
    <alternativeName>
        <fullName evidence="5">40S ribosomal protein S19-binding protein 1</fullName>
    </alternativeName>
</protein>
<dbReference type="PANTHER" id="PTHR31454:SF2">
    <property type="entry name" value="ACTIVE REGULATOR OF SIRT1"/>
    <property type="match status" value="1"/>
</dbReference>
<dbReference type="EMBL" id="VTPC01000652">
    <property type="protein sequence ID" value="KAF2904910.1"/>
    <property type="molecule type" value="Genomic_DNA"/>
</dbReference>
<dbReference type="GO" id="GO:0005730">
    <property type="term" value="C:nucleolus"/>
    <property type="evidence" value="ECO:0007669"/>
    <property type="project" value="UniProtKB-SubCell"/>
</dbReference>
<comment type="subcellular location">
    <subcellularLocation>
        <location evidence="1">Nucleus</location>
        <location evidence="1">Nucleolus</location>
    </subcellularLocation>
</comment>
<evidence type="ECO:0000256" key="2">
    <source>
        <dbReference type="ARBA" id="ARBA00007318"/>
    </source>
</evidence>
<comment type="similarity">
    <text evidence="2">Belongs to the AROS family.</text>
</comment>
<evidence type="ECO:0000256" key="3">
    <source>
        <dbReference type="ARBA" id="ARBA00016855"/>
    </source>
</evidence>
<dbReference type="Proteomes" id="UP000801492">
    <property type="component" value="Unassembled WGS sequence"/>
</dbReference>
<proteinExistence type="inferred from homology"/>
<comment type="caution">
    <text evidence="6">The sequence shown here is derived from an EMBL/GenBank/DDBJ whole genome shotgun (WGS) entry which is preliminary data.</text>
</comment>
<evidence type="ECO:0000256" key="1">
    <source>
        <dbReference type="ARBA" id="ARBA00004604"/>
    </source>
</evidence>
<keyword evidence="7" id="KW-1185">Reference proteome</keyword>
<dbReference type="AlphaFoldDB" id="A0A8K0DEP3"/>
<organism evidence="6 7">
    <name type="scientific">Ignelater luminosus</name>
    <name type="common">Cucubano</name>
    <name type="synonym">Pyrophorus luminosus</name>
    <dbReference type="NCBI Taxonomy" id="2038154"/>
    <lineage>
        <taxon>Eukaryota</taxon>
        <taxon>Metazoa</taxon>
        <taxon>Ecdysozoa</taxon>
        <taxon>Arthropoda</taxon>
        <taxon>Hexapoda</taxon>
        <taxon>Insecta</taxon>
        <taxon>Pterygota</taxon>
        <taxon>Neoptera</taxon>
        <taxon>Endopterygota</taxon>
        <taxon>Coleoptera</taxon>
        <taxon>Polyphaga</taxon>
        <taxon>Elateriformia</taxon>
        <taxon>Elateroidea</taxon>
        <taxon>Elateridae</taxon>
        <taxon>Agrypninae</taxon>
        <taxon>Pyrophorini</taxon>
        <taxon>Ignelater</taxon>
    </lineage>
</organism>
<evidence type="ECO:0000313" key="7">
    <source>
        <dbReference type="Proteomes" id="UP000801492"/>
    </source>
</evidence>
<dbReference type="Pfam" id="PF15684">
    <property type="entry name" value="AROS"/>
    <property type="match status" value="1"/>
</dbReference>
<reference evidence="6" key="1">
    <citation type="submission" date="2019-08" db="EMBL/GenBank/DDBJ databases">
        <title>The genome of the North American firefly Photinus pyralis.</title>
        <authorList>
            <consortium name="Photinus pyralis genome working group"/>
            <person name="Fallon T.R."/>
            <person name="Sander Lower S.E."/>
            <person name="Weng J.-K."/>
        </authorList>
    </citation>
    <scope>NUCLEOTIDE SEQUENCE</scope>
    <source>
        <strain evidence="6">TRF0915ILg1</strain>
        <tissue evidence="6">Whole body</tissue>
    </source>
</reference>
<name>A0A8K0DEP3_IGNLU</name>
<dbReference type="GO" id="GO:0019899">
    <property type="term" value="F:enzyme binding"/>
    <property type="evidence" value="ECO:0007669"/>
    <property type="project" value="TreeGrafter"/>
</dbReference>
<dbReference type="InterPro" id="IPR023262">
    <property type="entry name" value="AROS"/>
</dbReference>
<dbReference type="PANTHER" id="PTHR31454">
    <property type="entry name" value="ACTIVE REGULATOR OF SIRT1"/>
    <property type="match status" value="1"/>
</dbReference>
<accession>A0A8K0DEP3</accession>
<evidence type="ECO:0000256" key="4">
    <source>
        <dbReference type="ARBA" id="ARBA00023242"/>
    </source>
</evidence>
<evidence type="ECO:0000256" key="5">
    <source>
        <dbReference type="ARBA" id="ARBA00032748"/>
    </source>
</evidence>
<dbReference type="PRINTS" id="PR02029">
    <property type="entry name" value="ACTREGSIRT1"/>
</dbReference>
<evidence type="ECO:0000313" key="6">
    <source>
        <dbReference type="EMBL" id="KAF2904910.1"/>
    </source>
</evidence>
<sequence>MSASMVRKSLAIVDKDFNRNKGKTKSGKKKSVANLIPDNHKIKKKINRKGHKETVEVLKTEAKLTVAEARKHCKSKDEILKENLRKLKLIQEHSKVDLEEEVTHQLIERAITKRPVKTKVKKGVQKTAFTEEDFAKFEAEYFDE</sequence>
<gene>
    <name evidence="6" type="ORF">ILUMI_01266</name>
</gene>
<dbReference type="OrthoDB" id="6493910at2759"/>
<keyword evidence="4" id="KW-0539">Nucleus</keyword>